<proteinExistence type="predicted"/>
<accession>A0A2N3G3Y8</accession>
<dbReference type="EMBL" id="PHEX01000098">
    <property type="protein sequence ID" value="PKQ27449.1"/>
    <property type="molecule type" value="Genomic_DNA"/>
</dbReference>
<gene>
    <name evidence="1" type="ORF">CVT63_07980</name>
</gene>
<sequence>MALDTLIAYRAPAPNMAPLAQIAAPVLPDAPTLSEYQATLMAVLNEQTTPRVRKAVENVLAYATETLSRKNRGVSVADLPLLFLQPEVFQNASEILGRHDSVISGIRQSVQDLLAQLPSRS</sequence>
<dbReference type="AlphaFoldDB" id="A0A2N3G3Y8"/>
<organism evidence="1 2">
    <name type="scientific">Candidatus Anoxymicrobium japonicum</name>
    <dbReference type="NCBI Taxonomy" id="2013648"/>
    <lineage>
        <taxon>Bacteria</taxon>
        <taxon>Bacillati</taxon>
        <taxon>Actinomycetota</taxon>
        <taxon>Candidatus Geothermincolia</taxon>
        <taxon>Candidatus Geothermincolales</taxon>
        <taxon>Candidatus Anoxymicrobiaceae</taxon>
        <taxon>Candidatus Anoxymicrobium</taxon>
    </lineage>
</organism>
<evidence type="ECO:0000313" key="2">
    <source>
        <dbReference type="Proteomes" id="UP000233654"/>
    </source>
</evidence>
<evidence type="ECO:0000313" key="1">
    <source>
        <dbReference type="EMBL" id="PKQ27449.1"/>
    </source>
</evidence>
<comment type="caution">
    <text evidence="1">The sequence shown here is derived from an EMBL/GenBank/DDBJ whole genome shotgun (WGS) entry which is preliminary data.</text>
</comment>
<dbReference type="Proteomes" id="UP000233654">
    <property type="component" value="Unassembled WGS sequence"/>
</dbReference>
<name>A0A2N3G3Y8_9ACTN</name>
<protein>
    <submittedName>
        <fullName evidence="1">Uncharacterized protein</fullName>
    </submittedName>
</protein>
<reference evidence="1 2" key="1">
    <citation type="journal article" date="2017" name="ISME J.">
        <title>Potential for microbial H2 and metal transformations associated with novel bacteria and archaea in deep terrestrial subsurface sediments.</title>
        <authorList>
            <person name="Hernsdorf A.W."/>
            <person name="Amano Y."/>
            <person name="Miyakawa K."/>
            <person name="Ise K."/>
            <person name="Suzuki Y."/>
            <person name="Anantharaman K."/>
            <person name="Probst A."/>
            <person name="Burstein D."/>
            <person name="Thomas B.C."/>
            <person name="Banfield J.F."/>
        </authorList>
    </citation>
    <scope>NUCLEOTIDE SEQUENCE [LARGE SCALE GENOMIC DNA]</scope>
    <source>
        <strain evidence="1">HGW-Actinobacteria-3</strain>
    </source>
</reference>